<comment type="caution">
    <text evidence="1">The sequence shown here is derived from an EMBL/GenBank/DDBJ whole genome shotgun (WGS) entry which is preliminary data.</text>
</comment>
<accession>A0ACB8WFA6</accession>
<reference evidence="1" key="1">
    <citation type="submission" date="2022-04" db="EMBL/GenBank/DDBJ databases">
        <title>Jade perch genome.</title>
        <authorList>
            <person name="Chao B."/>
        </authorList>
    </citation>
    <scope>NUCLEOTIDE SEQUENCE</scope>
    <source>
        <strain evidence="1">CB-2022</strain>
    </source>
</reference>
<gene>
    <name evidence="1" type="ORF">L3Q82_000566</name>
</gene>
<dbReference type="Proteomes" id="UP000831701">
    <property type="component" value="Chromosome 10"/>
</dbReference>
<organism evidence="1 2">
    <name type="scientific">Scortum barcoo</name>
    <name type="common">barcoo grunter</name>
    <dbReference type="NCBI Taxonomy" id="214431"/>
    <lineage>
        <taxon>Eukaryota</taxon>
        <taxon>Metazoa</taxon>
        <taxon>Chordata</taxon>
        <taxon>Craniata</taxon>
        <taxon>Vertebrata</taxon>
        <taxon>Euteleostomi</taxon>
        <taxon>Actinopterygii</taxon>
        <taxon>Neopterygii</taxon>
        <taxon>Teleostei</taxon>
        <taxon>Neoteleostei</taxon>
        <taxon>Acanthomorphata</taxon>
        <taxon>Eupercaria</taxon>
        <taxon>Centrarchiformes</taxon>
        <taxon>Terapontoidei</taxon>
        <taxon>Terapontidae</taxon>
        <taxon>Scortum</taxon>
    </lineage>
</organism>
<evidence type="ECO:0000313" key="2">
    <source>
        <dbReference type="Proteomes" id="UP000831701"/>
    </source>
</evidence>
<keyword evidence="2" id="KW-1185">Reference proteome</keyword>
<name>A0ACB8WFA6_9TELE</name>
<evidence type="ECO:0000313" key="1">
    <source>
        <dbReference type="EMBL" id="KAI3366411.1"/>
    </source>
</evidence>
<sequence length="133" mass="14938">MWRGIKCITDYNTRDAQCPRDPSLPDALNNFYARFDDPNTSPSTRFTPPPGEEPLRVTAAEVRKTLQRINPRKQSCWSRQHLRAGAQGLCIPAHRGADGHLQHLSPTGGGPHLPEDCHNHPHPQNVHSDDRPE</sequence>
<proteinExistence type="predicted"/>
<dbReference type="EMBL" id="CM041540">
    <property type="protein sequence ID" value="KAI3366411.1"/>
    <property type="molecule type" value="Genomic_DNA"/>
</dbReference>
<protein>
    <submittedName>
        <fullName evidence="1">Uncharacterized protein</fullName>
    </submittedName>
</protein>